<evidence type="ECO:0000256" key="1">
    <source>
        <dbReference type="ARBA" id="ARBA00007118"/>
    </source>
</evidence>
<dbReference type="InterPro" id="IPR000415">
    <property type="entry name" value="Nitroreductase-like"/>
</dbReference>
<comment type="cofactor">
    <cofactor evidence="8">
        <name>FMN</name>
        <dbReference type="ChEBI" id="CHEBI:58210"/>
    </cofactor>
    <text evidence="8">Binds 1 FMN per subunit.</text>
</comment>
<dbReference type="PANTHER" id="PTHR43821">
    <property type="entry name" value="NAD(P)H NITROREDUCTASE YDJA-RELATED"/>
    <property type="match status" value="1"/>
</dbReference>
<evidence type="ECO:0000256" key="4">
    <source>
        <dbReference type="ARBA" id="ARBA00022857"/>
    </source>
</evidence>
<evidence type="ECO:0000256" key="8">
    <source>
        <dbReference type="PIRSR" id="PIRSR000232-1"/>
    </source>
</evidence>
<keyword evidence="2 7" id="KW-0285">Flavoprotein</keyword>
<comment type="similarity">
    <text evidence="1 7">Belongs to the nitroreductase family.</text>
</comment>
<keyword evidence="6 7" id="KW-0520">NAD</keyword>
<evidence type="ECO:0000259" key="9">
    <source>
        <dbReference type="Pfam" id="PF00881"/>
    </source>
</evidence>
<sequence length="222" mass="24845">MSFPWVKYFYTHSNITLYFCSTMDKFTLLQETVTNRRSTKPVTFNGKKIADQQIKQLLELANWAPSHGLTEPWRFVVYSDSAVPAFCHQHAELYKQSTPPERFNSAKYEKQQHSGDMASHLIAAYMQRGDNPSITALEEICATAAAVENILLGAEALGIAVLWSTGGAVLQPALKEWLGLAENDVIIGLLFMGYTDEPAKPGRRGPVEEKTKWNWFAGDGQD</sequence>
<proteinExistence type="inferred from homology"/>
<dbReference type="Pfam" id="PF00881">
    <property type="entry name" value="Nitroreductase"/>
    <property type="match status" value="1"/>
</dbReference>
<feature type="binding site" evidence="8">
    <location>
        <position position="67"/>
    </location>
    <ligand>
        <name>FMN</name>
        <dbReference type="ChEBI" id="CHEBI:58210"/>
        <note>ligand shared between dimeric partners</note>
    </ligand>
</feature>
<evidence type="ECO:0000256" key="5">
    <source>
        <dbReference type="ARBA" id="ARBA00023002"/>
    </source>
</evidence>
<dbReference type="Proteomes" id="UP000607559">
    <property type="component" value="Unassembled WGS sequence"/>
</dbReference>
<protein>
    <recommendedName>
        <fullName evidence="7">Putative NAD(P)H nitroreductase</fullName>
        <ecNumber evidence="7">1.-.-.-</ecNumber>
    </recommendedName>
</protein>
<name>A0A8J2XW93_9BACT</name>
<dbReference type="InterPro" id="IPR029479">
    <property type="entry name" value="Nitroreductase"/>
</dbReference>
<dbReference type="EC" id="1.-.-.-" evidence="7"/>
<feature type="domain" description="Nitroreductase" evidence="9">
    <location>
        <begin position="34"/>
        <end position="194"/>
    </location>
</feature>
<evidence type="ECO:0000256" key="2">
    <source>
        <dbReference type="ARBA" id="ARBA00022630"/>
    </source>
</evidence>
<comment type="caution">
    <text evidence="10">The sequence shown here is derived from an EMBL/GenBank/DDBJ whole genome shotgun (WGS) entry which is preliminary data.</text>
</comment>
<evidence type="ECO:0000313" key="11">
    <source>
        <dbReference type="Proteomes" id="UP000607559"/>
    </source>
</evidence>
<feature type="binding site" description="in other chain" evidence="8">
    <location>
        <begin position="163"/>
        <end position="165"/>
    </location>
    <ligand>
        <name>FMN</name>
        <dbReference type="ChEBI" id="CHEBI:58210"/>
        <note>ligand shared between dimeric partners</note>
    </ligand>
</feature>
<dbReference type="Gene3D" id="3.40.109.10">
    <property type="entry name" value="NADH Oxidase"/>
    <property type="match status" value="1"/>
</dbReference>
<gene>
    <name evidence="10" type="ORF">GCM10011511_52710</name>
</gene>
<keyword evidence="3 7" id="KW-0288">FMN</keyword>
<dbReference type="PANTHER" id="PTHR43821:SF1">
    <property type="entry name" value="NAD(P)H NITROREDUCTASE YDJA-RELATED"/>
    <property type="match status" value="1"/>
</dbReference>
<dbReference type="CDD" id="cd02135">
    <property type="entry name" value="YdjA-like"/>
    <property type="match status" value="1"/>
</dbReference>
<dbReference type="InterPro" id="IPR026021">
    <property type="entry name" value="YdjA-like"/>
</dbReference>
<keyword evidence="11" id="KW-1185">Reference proteome</keyword>
<dbReference type="InterPro" id="IPR052530">
    <property type="entry name" value="NAD(P)H_nitroreductase"/>
</dbReference>
<dbReference type="EMBL" id="BMJC01000006">
    <property type="protein sequence ID" value="GGB22290.1"/>
    <property type="molecule type" value="Genomic_DNA"/>
</dbReference>
<keyword evidence="5 7" id="KW-0560">Oxidoreductase</keyword>
<evidence type="ECO:0000256" key="3">
    <source>
        <dbReference type="ARBA" id="ARBA00022643"/>
    </source>
</evidence>
<reference evidence="10" key="2">
    <citation type="submission" date="2020-09" db="EMBL/GenBank/DDBJ databases">
        <authorList>
            <person name="Sun Q."/>
            <person name="Zhou Y."/>
        </authorList>
    </citation>
    <scope>NUCLEOTIDE SEQUENCE</scope>
    <source>
        <strain evidence="10">CGMCC 1.15448</strain>
    </source>
</reference>
<dbReference type="AlphaFoldDB" id="A0A8J2XW93"/>
<evidence type="ECO:0000256" key="6">
    <source>
        <dbReference type="ARBA" id="ARBA00023027"/>
    </source>
</evidence>
<dbReference type="GO" id="GO:0016491">
    <property type="term" value="F:oxidoreductase activity"/>
    <property type="evidence" value="ECO:0007669"/>
    <property type="project" value="UniProtKB-UniRule"/>
</dbReference>
<reference evidence="10" key="1">
    <citation type="journal article" date="2014" name="Int. J. Syst. Evol. Microbiol.">
        <title>Complete genome sequence of Corynebacterium casei LMG S-19264T (=DSM 44701T), isolated from a smear-ripened cheese.</title>
        <authorList>
            <consortium name="US DOE Joint Genome Institute (JGI-PGF)"/>
            <person name="Walter F."/>
            <person name="Albersmeier A."/>
            <person name="Kalinowski J."/>
            <person name="Ruckert C."/>
        </authorList>
    </citation>
    <scope>NUCLEOTIDE SEQUENCE</scope>
    <source>
        <strain evidence="10">CGMCC 1.15448</strain>
    </source>
</reference>
<dbReference type="SUPFAM" id="SSF55469">
    <property type="entry name" value="FMN-dependent nitroreductase-like"/>
    <property type="match status" value="1"/>
</dbReference>
<evidence type="ECO:0000313" key="10">
    <source>
        <dbReference type="EMBL" id="GGB22290.1"/>
    </source>
</evidence>
<organism evidence="10 11">
    <name type="scientific">Puia dinghuensis</name>
    <dbReference type="NCBI Taxonomy" id="1792502"/>
    <lineage>
        <taxon>Bacteria</taxon>
        <taxon>Pseudomonadati</taxon>
        <taxon>Bacteroidota</taxon>
        <taxon>Chitinophagia</taxon>
        <taxon>Chitinophagales</taxon>
        <taxon>Chitinophagaceae</taxon>
        <taxon>Puia</taxon>
    </lineage>
</organism>
<accession>A0A8J2XW93</accession>
<evidence type="ECO:0000256" key="7">
    <source>
        <dbReference type="PIRNR" id="PIRNR000232"/>
    </source>
</evidence>
<feature type="binding site" description="in other chain" evidence="8">
    <location>
        <begin position="36"/>
        <end position="38"/>
    </location>
    <ligand>
        <name>FMN</name>
        <dbReference type="ChEBI" id="CHEBI:58210"/>
        <note>ligand shared between dimeric partners</note>
    </ligand>
</feature>
<dbReference type="PIRSF" id="PIRSF000232">
    <property type="entry name" value="YdjA"/>
    <property type="match status" value="1"/>
</dbReference>
<keyword evidence="4 7" id="KW-0521">NADP</keyword>